<accession>A0ABW3KHZ5</accession>
<dbReference type="NCBIfam" id="NF047389">
    <property type="entry name" value="ATPase_Sll1717"/>
    <property type="match status" value="1"/>
</dbReference>
<gene>
    <name evidence="1" type="ORF">ACFQ1C_11495</name>
</gene>
<comment type="caution">
    <text evidence="1">The sequence shown here is derived from an EMBL/GenBank/DDBJ whole genome shotgun (WGS) entry which is preliminary data.</text>
</comment>
<dbReference type="Proteomes" id="UP001597048">
    <property type="component" value="Unassembled WGS sequence"/>
</dbReference>
<organism evidence="1 2">
    <name type="scientific">Oceanisphaera ostreae</name>
    <dbReference type="NCBI Taxonomy" id="914151"/>
    <lineage>
        <taxon>Bacteria</taxon>
        <taxon>Pseudomonadati</taxon>
        <taxon>Pseudomonadota</taxon>
        <taxon>Gammaproteobacteria</taxon>
        <taxon>Aeromonadales</taxon>
        <taxon>Aeromonadaceae</taxon>
        <taxon>Oceanisphaera</taxon>
    </lineage>
</organism>
<name>A0ABW3KHZ5_9GAMM</name>
<keyword evidence="2" id="KW-1185">Reference proteome</keyword>
<dbReference type="RefSeq" id="WP_379558758.1">
    <property type="nucleotide sequence ID" value="NZ_JBHTJS010000041.1"/>
</dbReference>
<evidence type="ECO:0000313" key="2">
    <source>
        <dbReference type="Proteomes" id="UP001597048"/>
    </source>
</evidence>
<protein>
    <submittedName>
        <fullName evidence="1">P-loop ATPase, Sll1717 family</fullName>
    </submittedName>
</protein>
<proteinExistence type="predicted"/>
<evidence type="ECO:0000313" key="1">
    <source>
        <dbReference type="EMBL" id="MFD1008780.1"/>
    </source>
</evidence>
<sequence length="535" mass="63349">MTKKGSNMYLPIKELNLGFNDAINYRRRENKDAFNQLFIKNEKLNELMDLSTYFLIGDKGTGKTAYAVWLSNNEYKNTRSTLNYIGETEYQKFVTLKKEKNLNLSDYTNIWKVIILLLVSKHVYETEGKEGLINKYIKFRAVNKAIDDYYEGAFSPEIRNVIEFVQDSSVSAGLLSEHAILEGITKVKKSFSETKYQTNLLYIQRKFEDSLRSLKLTKNHTVFIDGIDLRPSGIDYADYLECVKGLANAVWSINNEFFSTINDSKGRLKATILLRPDIFNAVGLQNANNRIRDNALYLDWRIPFNRFEHSELYRLPNRLLSIGQSKELDPDSFWDNYFPYKVQVQGHQEHSFISFLRFSYFRPRDIVTMLNILKELHCESGSKRNYFIEEDFRDPHFRRRYSEYLLGEAKDHLSFYYSDKDYELFLKFFEFLRGDYAFSFEEYSQCFQRYLGFIDNQNIDRPAFVNNEVDFLQFLFELNIIFCIEEAEDGKKFFFWCFKDRNVSNINPRVKTNCRYEIFYGLGKALNMGKQFIES</sequence>
<dbReference type="EMBL" id="JBHTJS010000041">
    <property type="protein sequence ID" value="MFD1008780.1"/>
    <property type="molecule type" value="Genomic_DNA"/>
</dbReference>
<reference evidence="2" key="1">
    <citation type="journal article" date="2019" name="Int. J. Syst. Evol. Microbiol.">
        <title>The Global Catalogue of Microorganisms (GCM) 10K type strain sequencing project: providing services to taxonomists for standard genome sequencing and annotation.</title>
        <authorList>
            <consortium name="The Broad Institute Genomics Platform"/>
            <consortium name="The Broad Institute Genome Sequencing Center for Infectious Disease"/>
            <person name="Wu L."/>
            <person name="Ma J."/>
        </authorList>
    </citation>
    <scope>NUCLEOTIDE SEQUENCE [LARGE SCALE GENOMIC DNA]</scope>
    <source>
        <strain evidence="2">CCUG 60525</strain>
    </source>
</reference>
<dbReference type="InterPro" id="IPR059206">
    <property type="entry name" value="Sll1717-like"/>
</dbReference>